<protein>
    <submittedName>
        <fullName evidence="1">Uncharacterized protein</fullName>
    </submittedName>
</protein>
<gene>
    <name evidence="1" type="ORF">E5A73_01985</name>
</gene>
<reference evidence="1 2" key="1">
    <citation type="submission" date="2019-04" db="EMBL/GenBank/DDBJ databases">
        <title>Sphingomonas psychrotolerans sp. nov., isolated from soil in the Tianshan Mountains, Xinjiang, China.</title>
        <authorList>
            <person name="Luo Y."/>
            <person name="Sheng H."/>
        </authorList>
    </citation>
    <scope>NUCLEOTIDE SEQUENCE [LARGE SCALE GENOMIC DNA]</scope>
    <source>
        <strain evidence="1 2">ZFGT-11</strain>
    </source>
</reference>
<proteinExistence type="predicted"/>
<name>A0A4S1XI85_9SPHN</name>
<accession>A0A4S1XI85</accession>
<dbReference type="Proteomes" id="UP000306147">
    <property type="component" value="Unassembled WGS sequence"/>
</dbReference>
<dbReference type="OrthoDB" id="6308189at2"/>
<sequence>MMLPDDLQVRSMWASIRSGVWRHFAAAVLLLFLLPLTTSCSVSLIAPYDSRTEEMVTQIQGELSAFHQELVYDNEAPACVYSKHVDFYRTIHADIANLRVRVSAIAKNLATADQVRALEAGVGDLETIHRNRENQPPGDTRCMGIKAMENSFGGLEGIIRSILQLEMVKQRTL</sequence>
<organism evidence="1 2">
    <name type="scientific">Sphingomonas gei</name>
    <dbReference type="NCBI Taxonomy" id="1395960"/>
    <lineage>
        <taxon>Bacteria</taxon>
        <taxon>Pseudomonadati</taxon>
        <taxon>Pseudomonadota</taxon>
        <taxon>Alphaproteobacteria</taxon>
        <taxon>Sphingomonadales</taxon>
        <taxon>Sphingomonadaceae</taxon>
        <taxon>Sphingomonas</taxon>
    </lineage>
</organism>
<evidence type="ECO:0000313" key="1">
    <source>
        <dbReference type="EMBL" id="TGX55911.1"/>
    </source>
</evidence>
<keyword evidence="2" id="KW-1185">Reference proteome</keyword>
<evidence type="ECO:0000313" key="2">
    <source>
        <dbReference type="Proteomes" id="UP000306147"/>
    </source>
</evidence>
<comment type="caution">
    <text evidence="1">The sequence shown here is derived from an EMBL/GenBank/DDBJ whole genome shotgun (WGS) entry which is preliminary data.</text>
</comment>
<dbReference type="EMBL" id="SRXT01000001">
    <property type="protein sequence ID" value="TGX55911.1"/>
    <property type="molecule type" value="Genomic_DNA"/>
</dbReference>
<dbReference type="AlphaFoldDB" id="A0A4S1XI85"/>